<keyword evidence="1" id="KW-0479">Metal-binding</keyword>
<dbReference type="RefSeq" id="WP_106354895.1">
    <property type="nucleotide sequence ID" value="NZ_JBHOGK010000004.1"/>
</dbReference>
<dbReference type="Pfam" id="PF01258">
    <property type="entry name" value="zf-dskA_traR"/>
    <property type="match status" value="1"/>
</dbReference>
<dbReference type="InterPro" id="IPR000962">
    <property type="entry name" value="Znf_DskA_TraR"/>
</dbReference>
<dbReference type="InterPro" id="IPR037187">
    <property type="entry name" value="DnaK_N"/>
</dbReference>
<feature type="domain" description="DnaK suppressor protein-like N-terminal" evidence="7">
    <location>
        <begin position="6"/>
        <end position="70"/>
    </location>
</feature>
<evidence type="ECO:0000256" key="5">
    <source>
        <dbReference type="SAM" id="MobiDB-lite"/>
    </source>
</evidence>
<dbReference type="InterPro" id="IPR048487">
    <property type="entry name" value="DksA-like_N"/>
</dbReference>
<keyword evidence="9" id="KW-1185">Reference proteome</keyword>
<keyword evidence="3" id="KW-0862">Zinc</keyword>
<proteinExistence type="predicted"/>
<feature type="compositionally biased region" description="Basic and acidic residues" evidence="5">
    <location>
        <begin position="31"/>
        <end position="43"/>
    </location>
</feature>
<evidence type="ECO:0000313" key="9">
    <source>
        <dbReference type="Proteomes" id="UP000238007"/>
    </source>
</evidence>
<name>A0A2T0W344_9RHOB</name>
<dbReference type="EMBL" id="PVTP01000002">
    <property type="protein sequence ID" value="PRY79588.1"/>
    <property type="molecule type" value="Genomic_DNA"/>
</dbReference>
<dbReference type="PANTHER" id="PTHR33823:SF4">
    <property type="entry name" value="GENERAL STRESS PROTEIN 16O"/>
    <property type="match status" value="1"/>
</dbReference>
<dbReference type="GO" id="GO:0008270">
    <property type="term" value="F:zinc ion binding"/>
    <property type="evidence" value="ECO:0007669"/>
    <property type="project" value="UniProtKB-KW"/>
</dbReference>
<keyword evidence="2" id="KW-0863">Zinc-finger</keyword>
<accession>A0A2T0W344</accession>
<evidence type="ECO:0000256" key="3">
    <source>
        <dbReference type="ARBA" id="ARBA00022833"/>
    </source>
</evidence>
<feature type="zinc finger region" description="dksA C4-type" evidence="4">
    <location>
        <begin position="78"/>
        <end position="102"/>
    </location>
</feature>
<evidence type="ECO:0000259" key="7">
    <source>
        <dbReference type="Pfam" id="PF21173"/>
    </source>
</evidence>
<feature type="domain" description="Zinc finger DksA/TraR C4-type" evidence="6">
    <location>
        <begin position="73"/>
        <end position="103"/>
    </location>
</feature>
<protein>
    <submittedName>
        <fullName evidence="8">RNA polymerase-binding transcription factor DksA</fullName>
    </submittedName>
</protein>
<dbReference type="SUPFAM" id="SSF57716">
    <property type="entry name" value="Glucocorticoid receptor-like (DNA-binding domain)"/>
    <property type="match status" value="1"/>
</dbReference>
<comment type="caution">
    <text evidence="8">The sequence shown here is derived from an EMBL/GenBank/DDBJ whole genome shotgun (WGS) entry which is preliminary data.</text>
</comment>
<sequence length="103" mass="11481">MDIDTYEKTLIARRAELVGDMVEIEDQLDDPPSKDWDDRSTERQGDEVLEALGNSDLAEIKRIDAALARIKAGTYGYCQKCGEQISEARLALLPDTPFCKTCA</sequence>
<gene>
    <name evidence="8" type="ORF">CLV80_102233</name>
</gene>
<dbReference type="AlphaFoldDB" id="A0A2T0W344"/>
<dbReference type="PANTHER" id="PTHR33823">
    <property type="entry name" value="RNA POLYMERASE-BINDING TRANSCRIPTION FACTOR DKSA-RELATED"/>
    <property type="match status" value="1"/>
</dbReference>
<evidence type="ECO:0000256" key="1">
    <source>
        <dbReference type="ARBA" id="ARBA00022723"/>
    </source>
</evidence>
<dbReference type="Pfam" id="PF21173">
    <property type="entry name" value="DksA-like_N"/>
    <property type="match status" value="1"/>
</dbReference>
<dbReference type="OrthoDB" id="1121111at2"/>
<dbReference type="Proteomes" id="UP000238007">
    <property type="component" value="Unassembled WGS sequence"/>
</dbReference>
<reference evidence="8 9" key="1">
    <citation type="submission" date="2018-03" db="EMBL/GenBank/DDBJ databases">
        <title>Genomic Encyclopedia of Archaeal and Bacterial Type Strains, Phase II (KMG-II): from individual species to whole genera.</title>
        <authorList>
            <person name="Goeker M."/>
        </authorList>
    </citation>
    <scope>NUCLEOTIDE SEQUENCE [LARGE SCALE GENOMIC DNA]</scope>
    <source>
        <strain evidence="8 9">DSM 101533</strain>
    </source>
</reference>
<organism evidence="8 9">
    <name type="scientific">Yoonia maritima</name>
    <dbReference type="NCBI Taxonomy" id="1435347"/>
    <lineage>
        <taxon>Bacteria</taxon>
        <taxon>Pseudomonadati</taxon>
        <taxon>Pseudomonadota</taxon>
        <taxon>Alphaproteobacteria</taxon>
        <taxon>Rhodobacterales</taxon>
        <taxon>Paracoccaceae</taxon>
        <taxon>Yoonia</taxon>
    </lineage>
</organism>
<dbReference type="SUPFAM" id="SSF109635">
    <property type="entry name" value="DnaK suppressor protein DksA, alpha-hairpin domain"/>
    <property type="match status" value="1"/>
</dbReference>
<evidence type="ECO:0000256" key="2">
    <source>
        <dbReference type="ARBA" id="ARBA00022771"/>
    </source>
</evidence>
<evidence type="ECO:0000313" key="8">
    <source>
        <dbReference type="EMBL" id="PRY79588.1"/>
    </source>
</evidence>
<evidence type="ECO:0000256" key="4">
    <source>
        <dbReference type="PROSITE-ProRule" id="PRU00510"/>
    </source>
</evidence>
<dbReference type="Gene3D" id="1.20.120.910">
    <property type="entry name" value="DksA, coiled-coil domain"/>
    <property type="match status" value="1"/>
</dbReference>
<feature type="region of interest" description="Disordered" evidence="5">
    <location>
        <begin position="23"/>
        <end position="43"/>
    </location>
</feature>
<dbReference type="PROSITE" id="PS51128">
    <property type="entry name" value="ZF_DKSA_2"/>
    <property type="match status" value="1"/>
</dbReference>
<evidence type="ECO:0000259" key="6">
    <source>
        <dbReference type="Pfam" id="PF01258"/>
    </source>
</evidence>